<evidence type="ECO:0000256" key="7">
    <source>
        <dbReference type="ARBA" id="ARBA00022840"/>
    </source>
</evidence>
<dbReference type="GO" id="GO:0004252">
    <property type="term" value="F:serine-type endopeptidase activity"/>
    <property type="evidence" value="ECO:0007669"/>
    <property type="project" value="UniProtKB-EC"/>
</dbReference>
<dbReference type="HAMAP" id="MF_01973">
    <property type="entry name" value="lon_bact"/>
    <property type="match status" value="1"/>
</dbReference>
<comment type="similarity">
    <text evidence="9 10 11 12">Belongs to the peptidase S16 family.</text>
</comment>
<dbReference type="EC" id="3.4.21.53" evidence="9 10"/>
<comment type="caution">
    <text evidence="15">The sequence shown here is derived from an EMBL/GenBank/DDBJ whole genome shotgun (WGS) entry which is preliminary data.</text>
</comment>
<evidence type="ECO:0000256" key="3">
    <source>
        <dbReference type="ARBA" id="ARBA00022670"/>
    </source>
</evidence>
<feature type="domain" description="Lon N-terminal" evidence="14">
    <location>
        <begin position="25"/>
        <end position="218"/>
    </location>
</feature>
<evidence type="ECO:0000259" key="14">
    <source>
        <dbReference type="PROSITE" id="PS51787"/>
    </source>
</evidence>
<dbReference type="InterPro" id="IPR008268">
    <property type="entry name" value="Peptidase_S16_AS"/>
</dbReference>
<dbReference type="Proteomes" id="UP000661077">
    <property type="component" value="Unassembled WGS sequence"/>
</dbReference>
<dbReference type="InterPro" id="IPR004815">
    <property type="entry name" value="Lon_bac/euk-typ"/>
</dbReference>
<dbReference type="Pfam" id="PF22667">
    <property type="entry name" value="Lon_lid"/>
    <property type="match status" value="1"/>
</dbReference>
<evidence type="ECO:0000256" key="11">
    <source>
        <dbReference type="PROSITE-ProRule" id="PRU01122"/>
    </source>
</evidence>
<dbReference type="Gene3D" id="3.40.50.300">
    <property type="entry name" value="P-loop containing nucleotide triphosphate hydrolases"/>
    <property type="match status" value="1"/>
</dbReference>
<dbReference type="Gene3D" id="1.20.58.1480">
    <property type="match status" value="1"/>
</dbReference>
<dbReference type="InterPro" id="IPR046336">
    <property type="entry name" value="Lon_prtase_N_sf"/>
</dbReference>
<evidence type="ECO:0000259" key="13">
    <source>
        <dbReference type="PROSITE" id="PS51786"/>
    </source>
</evidence>
<dbReference type="SMART" id="SM00382">
    <property type="entry name" value="AAA"/>
    <property type="match status" value="1"/>
</dbReference>
<evidence type="ECO:0000256" key="6">
    <source>
        <dbReference type="ARBA" id="ARBA00022825"/>
    </source>
</evidence>
<dbReference type="Pfam" id="PF00004">
    <property type="entry name" value="AAA"/>
    <property type="match status" value="1"/>
</dbReference>
<dbReference type="PANTHER" id="PTHR10046">
    <property type="entry name" value="ATP DEPENDENT LON PROTEASE FAMILY MEMBER"/>
    <property type="match status" value="1"/>
</dbReference>
<dbReference type="InterPro" id="IPR014721">
    <property type="entry name" value="Ribsml_uS5_D2-typ_fold_subgr"/>
</dbReference>
<dbReference type="InterPro" id="IPR027543">
    <property type="entry name" value="Lon_bac"/>
</dbReference>
<dbReference type="InterPro" id="IPR027065">
    <property type="entry name" value="Lon_Prtase"/>
</dbReference>
<dbReference type="SUPFAM" id="SSF54211">
    <property type="entry name" value="Ribosomal protein S5 domain 2-like"/>
    <property type="match status" value="1"/>
</dbReference>
<dbReference type="Gene3D" id="1.20.5.5270">
    <property type="match status" value="1"/>
</dbReference>
<accession>A0ABS1WSM9</accession>
<evidence type="ECO:0000256" key="8">
    <source>
        <dbReference type="ARBA" id="ARBA00023016"/>
    </source>
</evidence>
<evidence type="ECO:0000256" key="5">
    <source>
        <dbReference type="ARBA" id="ARBA00022801"/>
    </source>
</evidence>
<dbReference type="InterPro" id="IPR008269">
    <property type="entry name" value="Lon_proteolytic"/>
</dbReference>
<dbReference type="SMART" id="SM00464">
    <property type="entry name" value="LON"/>
    <property type="match status" value="1"/>
</dbReference>
<keyword evidence="8 9" id="KW-0346">Stress response</keyword>
<dbReference type="Pfam" id="PF05362">
    <property type="entry name" value="Lon_C"/>
    <property type="match status" value="1"/>
</dbReference>
<organism evidence="15 16">
    <name type="scientific">Steroidobacter gossypii</name>
    <dbReference type="NCBI Taxonomy" id="2805490"/>
    <lineage>
        <taxon>Bacteria</taxon>
        <taxon>Pseudomonadati</taxon>
        <taxon>Pseudomonadota</taxon>
        <taxon>Gammaproteobacteria</taxon>
        <taxon>Steroidobacterales</taxon>
        <taxon>Steroidobacteraceae</taxon>
        <taxon>Steroidobacter</taxon>
    </lineage>
</organism>
<dbReference type="InterPro" id="IPR054594">
    <property type="entry name" value="Lon_lid"/>
</dbReference>
<dbReference type="InterPro" id="IPR015947">
    <property type="entry name" value="PUA-like_sf"/>
</dbReference>
<feature type="binding site" evidence="9">
    <location>
        <begin position="370"/>
        <end position="377"/>
    </location>
    <ligand>
        <name>ATP</name>
        <dbReference type="ChEBI" id="CHEBI:30616"/>
    </ligand>
</feature>
<keyword evidence="4 9" id="KW-0547">Nucleotide-binding</keyword>
<dbReference type="PIRSF" id="PIRSF001174">
    <property type="entry name" value="Lon_proteas"/>
    <property type="match status" value="1"/>
</dbReference>
<evidence type="ECO:0000313" key="15">
    <source>
        <dbReference type="EMBL" id="MBM0103992.1"/>
    </source>
</evidence>
<comment type="function">
    <text evidence="9">ATP-dependent serine protease that mediates the selective degradation of mutant and abnormal proteins as well as certain short-lived regulatory proteins. Required for cellular homeostasis and for survival from DNA damage and developmental changes induced by stress. Degrades polypeptides processively to yield small peptide fragments that are 5 to 10 amino acids long. Binds to DNA in a double-stranded, site-specific manner.</text>
</comment>
<dbReference type="EMBL" id="JAEVLS010000001">
    <property type="protein sequence ID" value="MBM0103992.1"/>
    <property type="molecule type" value="Genomic_DNA"/>
</dbReference>
<dbReference type="PROSITE" id="PS51786">
    <property type="entry name" value="LON_PROTEOLYTIC"/>
    <property type="match status" value="1"/>
</dbReference>
<dbReference type="Gene3D" id="2.30.130.40">
    <property type="entry name" value="LON domain-like"/>
    <property type="match status" value="1"/>
</dbReference>
<dbReference type="SUPFAM" id="SSF88697">
    <property type="entry name" value="PUA domain-like"/>
    <property type="match status" value="1"/>
</dbReference>
<evidence type="ECO:0000313" key="16">
    <source>
        <dbReference type="Proteomes" id="UP000661077"/>
    </source>
</evidence>
<dbReference type="Gene3D" id="3.30.230.10">
    <property type="match status" value="1"/>
</dbReference>
<evidence type="ECO:0000256" key="12">
    <source>
        <dbReference type="RuleBase" id="RU000591"/>
    </source>
</evidence>
<keyword evidence="5 9" id="KW-0378">Hydrolase</keyword>
<dbReference type="Gene3D" id="1.10.8.60">
    <property type="match status" value="1"/>
</dbReference>
<comment type="subcellular location">
    <subcellularLocation>
        <location evidence="1 9 10">Cytoplasm</location>
    </subcellularLocation>
</comment>
<dbReference type="PROSITE" id="PS51787">
    <property type="entry name" value="LON_N"/>
    <property type="match status" value="1"/>
</dbReference>
<dbReference type="Pfam" id="PF02190">
    <property type="entry name" value="LON_substr_bdg"/>
    <property type="match status" value="1"/>
</dbReference>
<dbReference type="InterPro" id="IPR027417">
    <property type="entry name" value="P-loop_NTPase"/>
</dbReference>
<gene>
    <name evidence="9 15" type="primary">lon</name>
    <name evidence="15" type="ORF">JM946_04520</name>
</gene>
<protein>
    <recommendedName>
        <fullName evidence="9 10">Lon protease</fullName>
        <ecNumber evidence="9 10">3.4.21.53</ecNumber>
    </recommendedName>
    <alternativeName>
        <fullName evidence="9">ATP-dependent protease La</fullName>
    </alternativeName>
</protein>
<dbReference type="PRINTS" id="PR00830">
    <property type="entry name" value="ENDOLAPTASE"/>
</dbReference>
<feature type="domain" description="Lon proteolytic" evidence="13">
    <location>
        <begin position="606"/>
        <end position="787"/>
    </location>
</feature>
<dbReference type="PROSITE" id="PS01046">
    <property type="entry name" value="LON_SER"/>
    <property type="match status" value="1"/>
</dbReference>
<dbReference type="SUPFAM" id="SSF52540">
    <property type="entry name" value="P-loop containing nucleoside triphosphate hydrolases"/>
    <property type="match status" value="1"/>
</dbReference>
<keyword evidence="2 9" id="KW-0963">Cytoplasm</keyword>
<evidence type="ECO:0000256" key="2">
    <source>
        <dbReference type="ARBA" id="ARBA00022490"/>
    </source>
</evidence>
<dbReference type="InterPro" id="IPR003593">
    <property type="entry name" value="AAA+_ATPase"/>
</dbReference>
<comment type="induction">
    <text evidence="9">By heat shock.</text>
</comment>
<proteinExistence type="evidence at transcript level"/>
<evidence type="ECO:0000256" key="10">
    <source>
        <dbReference type="PIRNR" id="PIRNR001174"/>
    </source>
</evidence>
<name>A0ABS1WSM9_9GAMM</name>
<comment type="subunit">
    <text evidence="9 10">Homohexamer. Organized in a ring with a central cavity.</text>
</comment>
<comment type="catalytic activity">
    <reaction evidence="9 10 11">
        <text>Hydrolysis of proteins in presence of ATP.</text>
        <dbReference type="EC" id="3.4.21.53"/>
    </reaction>
</comment>
<dbReference type="NCBIfam" id="TIGR00763">
    <property type="entry name" value="lon"/>
    <property type="match status" value="1"/>
</dbReference>
<evidence type="ECO:0000256" key="9">
    <source>
        <dbReference type="HAMAP-Rule" id="MF_01973"/>
    </source>
</evidence>
<dbReference type="RefSeq" id="WP_203165941.1">
    <property type="nucleotide sequence ID" value="NZ_JAEVLS010000001.1"/>
</dbReference>
<keyword evidence="3 9" id="KW-0645">Protease</keyword>
<dbReference type="InterPro" id="IPR003959">
    <property type="entry name" value="ATPase_AAA_core"/>
</dbReference>
<reference evidence="15 16" key="1">
    <citation type="journal article" date="2021" name="Int. J. Syst. Evol. Microbiol.">
        <title>Steroidobacter gossypii sp. nov., isolated from soil of cotton cropping field.</title>
        <authorList>
            <person name="Huang R."/>
            <person name="Yang S."/>
            <person name="Zhen C."/>
            <person name="Liu W."/>
        </authorList>
    </citation>
    <scope>NUCLEOTIDE SEQUENCE [LARGE SCALE GENOMIC DNA]</scope>
    <source>
        <strain evidence="15 16">S1-65</strain>
    </source>
</reference>
<evidence type="ECO:0000256" key="1">
    <source>
        <dbReference type="ARBA" id="ARBA00004496"/>
    </source>
</evidence>
<dbReference type="InterPro" id="IPR020568">
    <property type="entry name" value="Ribosomal_Su5_D2-typ_SF"/>
</dbReference>
<feature type="active site" evidence="9 11">
    <location>
        <position position="736"/>
    </location>
</feature>
<keyword evidence="6 9" id="KW-0720">Serine protease</keyword>
<keyword evidence="7 9" id="KW-0067">ATP-binding</keyword>
<evidence type="ECO:0000256" key="4">
    <source>
        <dbReference type="ARBA" id="ARBA00022741"/>
    </source>
</evidence>
<keyword evidence="16" id="KW-1185">Reference proteome</keyword>
<sequence>MTDSTRNNAQRPEGESTHTITDDMLVVIPVRNLVLFPGTVVPVAINRDRSLAAAQEAVRNNRKVGFLLQHDPDLQAPTGSDLYSTGTVANIVRYVTGADGTHHLVVQGERRFRVLDWQNGLPYMVARVEYLPDPSNVGSDVEAHALNLKRLSAEAIGLLPQAPAELSNAIQAVESASTLADLVASFMDVKPAEKQELLETLDLKARLERVSGLLQKRIEVLRLQRQLEEKTRDAIDERHKEVLLREQLRQIKKELGEDGESGEEIAELKEAIAKAGMPDDAREQAEKELKRLERMSDASAEYSMLRTWLDWMIQLPWSKLDKESIEIEHARKVLDEDHYGLEKIKRRIVEYLAVRKLNPQGRSPILCFVGPPGVGKTSLGQSIARSLGVKFARVSLGGVHDEAEIRGHRRTYIGALPGNIVQAVRKAGTRNSVLMLDEIDKLGAGIQGDPSAALLEVLDPEQNNTFRDNYLGVPFDLSKIVFIATANMLDTIPGPLRDRMEVIELTGYTEDEKVEIAKRYLVRRQLEANGLKAEQASITDEAIRQIARDHTREAGVRNLERMIGAVLRNVAVRIAEGSITQQTVDVGDLAGILGAPRFENEVAMRVSVPGVATGLAWTPVGGDILFIESTRVPGNGKLILTGQLGEVMKESAQAALSLLKSQAARLGIDTTVFDKSDVHIHVPAGAIPKDGPSAGVAMFTSLVSLFTNKTVHNDLAMTGEISLRGLVLPIGGVKEKTVAAHRAGIRKVLLPARNRKDLEDVPKSVRDEVEFVFCERVDDVIREALDLQLKVKQVDAAA</sequence>
<feature type="active site" evidence="9 11">
    <location>
        <position position="693"/>
    </location>
</feature>
<dbReference type="CDD" id="cd19500">
    <property type="entry name" value="RecA-like_Lon"/>
    <property type="match status" value="1"/>
</dbReference>
<dbReference type="InterPro" id="IPR003111">
    <property type="entry name" value="Lon_prtase_N"/>
</dbReference>